<reference evidence="2 3" key="1">
    <citation type="journal article" date="2024" name="Ann. Entomol. Soc. Am.">
        <title>Genomic analyses of the southern and eastern yellowjacket wasps (Hymenoptera: Vespidae) reveal evolutionary signatures of social life.</title>
        <authorList>
            <person name="Catto M.A."/>
            <person name="Caine P.B."/>
            <person name="Orr S.E."/>
            <person name="Hunt B.G."/>
            <person name="Goodisman M.A.D."/>
        </authorList>
    </citation>
    <scope>NUCLEOTIDE SEQUENCE [LARGE SCALE GENOMIC DNA]</scope>
    <source>
        <strain evidence="2">232</strain>
        <tissue evidence="2">Head and thorax</tissue>
    </source>
</reference>
<gene>
    <name evidence="2" type="ORF">V1477_004895</name>
</gene>
<comment type="caution">
    <text evidence="2">The sequence shown here is derived from an EMBL/GenBank/DDBJ whole genome shotgun (WGS) entry which is preliminary data.</text>
</comment>
<evidence type="ECO:0000313" key="3">
    <source>
        <dbReference type="Proteomes" id="UP001607303"/>
    </source>
</evidence>
<evidence type="ECO:0000313" key="2">
    <source>
        <dbReference type="EMBL" id="KAL2746525.1"/>
    </source>
</evidence>
<feature type="region of interest" description="Disordered" evidence="1">
    <location>
        <begin position="1"/>
        <end position="31"/>
    </location>
</feature>
<accession>A0ABD2CN38</accession>
<organism evidence="2 3">
    <name type="scientific">Vespula maculifrons</name>
    <name type="common">Eastern yellow jacket</name>
    <name type="synonym">Wasp</name>
    <dbReference type="NCBI Taxonomy" id="7453"/>
    <lineage>
        <taxon>Eukaryota</taxon>
        <taxon>Metazoa</taxon>
        <taxon>Ecdysozoa</taxon>
        <taxon>Arthropoda</taxon>
        <taxon>Hexapoda</taxon>
        <taxon>Insecta</taxon>
        <taxon>Pterygota</taxon>
        <taxon>Neoptera</taxon>
        <taxon>Endopterygota</taxon>
        <taxon>Hymenoptera</taxon>
        <taxon>Apocrita</taxon>
        <taxon>Aculeata</taxon>
        <taxon>Vespoidea</taxon>
        <taxon>Vespidae</taxon>
        <taxon>Vespinae</taxon>
        <taxon>Vespula</taxon>
    </lineage>
</organism>
<proteinExistence type="predicted"/>
<dbReference type="AlphaFoldDB" id="A0ABD2CN38"/>
<dbReference type="EMBL" id="JAYRBN010000037">
    <property type="protein sequence ID" value="KAL2746525.1"/>
    <property type="molecule type" value="Genomic_DNA"/>
</dbReference>
<sequence length="93" mass="10682">MYLLSDDNHDDDDDDNDNDDDDGDGDDDDDGDTFRYNGAICCTSNTYQSTVLVGKLKKIPKMGLFALVREWLNCYLTNVFQMRKTTSQKRQLK</sequence>
<name>A0ABD2CN38_VESMC</name>
<evidence type="ECO:0000256" key="1">
    <source>
        <dbReference type="SAM" id="MobiDB-lite"/>
    </source>
</evidence>
<dbReference type="Proteomes" id="UP001607303">
    <property type="component" value="Unassembled WGS sequence"/>
</dbReference>
<feature type="compositionally biased region" description="Acidic residues" evidence="1">
    <location>
        <begin position="8"/>
        <end position="31"/>
    </location>
</feature>
<keyword evidence="3" id="KW-1185">Reference proteome</keyword>
<protein>
    <submittedName>
        <fullName evidence="2">Uncharacterized protein</fullName>
    </submittedName>
</protein>